<reference evidence="1" key="1">
    <citation type="submission" date="2022-08" db="EMBL/GenBank/DDBJ databases">
        <authorList>
            <person name="Wang H."/>
        </authorList>
    </citation>
    <scope>NUCLEOTIDE SEQUENCE</scope>
    <source>
        <strain evidence="1">PS10</strain>
    </source>
</reference>
<dbReference type="RefSeq" id="WP_284938657.1">
    <property type="nucleotide sequence ID" value="NZ_JANURM010000027.1"/>
</dbReference>
<dbReference type="EMBL" id="JANURM010000027">
    <property type="protein sequence ID" value="MDL0089903.1"/>
    <property type="molecule type" value="Genomic_DNA"/>
</dbReference>
<name>A0ABT7HTY1_9BACT</name>
<organism evidence="1 2">
    <name type="scientific">Campylobacter gastrosuis</name>
    <dbReference type="NCBI Taxonomy" id="2974576"/>
    <lineage>
        <taxon>Bacteria</taxon>
        <taxon>Pseudomonadati</taxon>
        <taxon>Campylobacterota</taxon>
        <taxon>Epsilonproteobacteria</taxon>
        <taxon>Campylobacterales</taxon>
        <taxon>Campylobacteraceae</taxon>
        <taxon>Campylobacter</taxon>
    </lineage>
</organism>
<protein>
    <recommendedName>
        <fullName evidence="3">Phage protein</fullName>
    </recommendedName>
</protein>
<keyword evidence="2" id="KW-1185">Reference proteome</keyword>
<comment type="caution">
    <text evidence="1">The sequence shown here is derived from an EMBL/GenBank/DDBJ whole genome shotgun (WGS) entry which is preliminary data.</text>
</comment>
<proteinExistence type="predicted"/>
<evidence type="ECO:0000313" key="2">
    <source>
        <dbReference type="Proteomes" id="UP001173801"/>
    </source>
</evidence>
<gene>
    <name evidence="1" type="ORF">NYG85_11105</name>
</gene>
<accession>A0ABT7HTY1</accession>
<sequence length="143" mass="16732">MKYFKDKQNQIYAYDDDVSDDFLNAKIDELSLMPLSEKELNELTSQKEPPLTLEALQITFKARVDEIMNKEARARGYDDIVSAVSYAGYENAFQKEALAFGKWRSNVWSWGYSLLNQIQNNEININELNIDEVFKDMPRLEFE</sequence>
<dbReference type="Proteomes" id="UP001173801">
    <property type="component" value="Unassembled WGS sequence"/>
</dbReference>
<reference evidence="1" key="2">
    <citation type="journal article" date="2023" name="Microorganisms">
        <title>Isolation and Genomic Characteristics of Cat-Borne Campylobacter felis sp. nov. and Sheep-Borne Campylobacter ovis sp. nov.</title>
        <authorList>
            <person name="Wang H."/>
            <person name="Li Y."/>
            <person name="Gu Y."/>
            <person name="Zhou G."/>
            <person name="Chen X."/>
            <person name="Zhang X."/>
            <person name="Shao Z."/>
            <person name="Zhang J."/>
            <person name="Zhang M."/>
        </authorList>
    </citation>
    <scope>NUCLEOTIDE SEQUENCE</scope>
    <source>
        <strain evidence="1">PS10</strain>
    </source>
</reference>
<evidence type="ECO:0008006" key="3">
    <source>
        <dbReference type="Google" id="ProtNLM"/>
    </source>
</evidence>
<evidence type="ECO:0000313" key="1">
    <source>
        <dbReference type="EMBL" id="MDL0089903.1"/>
    </source>
</evidence>